<evidence type="ECO:0000259" key="2">
    <source>
        <dbReference type="PROSITE" id="PS50812"/>
    </source>
</evidence>
<accession>A0A8J5R073</accession>
<feature type="compositionally biased region" description="Polar residues" evidence="1">
    <location>
        <begin position="175"/>
        <end position="184"/>
    </location>
</feature>
<dbReference type="AlphaFoldDB" id="A0A8J5R073"/>
<dbReference type="PANTHER" id="PTHR12550:SF70">
    <property type="entry name" value="JIL-1 ANCHORING AND STABILIZING PROTEIN, ISOFORM A"/>
    <property type="match status" value="1"/>
</dbReference>
<comment type="caution">
    <text evidence="3">The sequence shown here is derived from an EMBL/GenBank/DDBJ whole genome shotgun (WGS) entry which is preliminary data.</text>
</comment>
<evidence type="ECO:0000256" key="1">
    <source>
        <dbReference type="SAM" id="MobiDB-lite"/>
    </source>
</evidence>
<dbReference type="OrthoDB" id="62853at2759"/>
<organism evidence="3 4">
    <name type="scientific">Cotesia typhae</name>
    <dbReference type="NCBI Taxonomy" id="2053667"/>
    <lineage>
        <taxon>Eukaryota</taxon>
        <taxon>Metazoa</taxon>
        <taxon>Ecdysozoa</taxon>
        <taxon>Arthropoda</taxon>
        <taxon>Hexapoda</taxon>
        <taxon>Insecta</taxon>
        <taxon>Pterygota</taxon>
        <taxon>Neoptera</taxon>
        <taxon>Endopterygota</taxon>
        <taxon>Hymenoptera</taxon>
        <taxon>Apocrita</taxon>
        <taxon>Ichneumonoidea</taxon>
        <taxon>Braconidae</taxon>
        <taxon>Microgastrinae</taxon>
        <taxon>Cotesia</taxon>
    </lineage>
</organism>
<reference evidence="3" key="1">
    <citation type="submission" date="2020-03" db="EMBL/GenBank/DDBJ databases">
        <authorList>
            <person name="Chebbi M.A."/>
            <person name="Drezen J.M."/>
        </authorList>
    </citation>
    <scope>NUCLEOTIDE SEQUENCE</scope>
    <source>
        <tissue evidence="3">Whole body</tissue>
    </source>
</reference>
<keyword evidence="4" id="KW-1185">Reference proteome</keyword>
<proteinExistence type="predicted"/>
<feature type="compositionally biased region" description="Polar residues" evidence="1">
    <location>
        <begin position="151"/>
        <end position="160"/>
    </location>
</feature>
<reference evidence="3" key="2">
    <citation type="submission" date="2021-04" db="EMBL/GenBank/DDBJ databases">
        <title>Genome-wide patterns of bracovirus chromosomal integration into multiple host tissues during parasitism.</title>
        <authorList>
            <person name="Chebbi M.A.C."/>
        </authorList>
    </citation>
    <scope>NUCLEOTIDE SEQUENCE</scope>
    <source>
        <tissue evidence="3">Whole body</tissue>
    </source>
</reference>
<dbReference type="PANTHER" id="PTHR12550">
    <property type="entry name" value="HEPATOMA-DERIVED GROWTH FACTOR-RELATED"/>
    <property type="match status" value="1"/>
</dbReference>
<dbReference type="Pfam" id="PF11467">
    <property type="entry name" value="LEDGF"/>
    <property type="match status" value="1"/>
</dbReference>
<feature type="domain" description="PWWP" evidence="2">
    <location>
        <begin position="10"/>
        <end position="65"/>
    </location>
</feature>
<feature type="region of interest" description="Disordered" evidence="1">
    <location>
        <begin position="412"/>
        <end position="447"/>
    </location>
</feature>
<feature type="compositionally biased region" description="Basic and acidic residues" evidence="1">
    <location>
        <begin position="91"/>
        <end position="106"/>
    </location>
</feature>
<protein>
    <recommendedName>
        <fullName evidence="2">PWWP domain-containing protein</fullName>
    </recommendedName>
</protein>
<dbReference type="Proteomes" id="UP000729913">
    <property type="component" value="Unassembled WGS sequence"/>
</dbReference>
<feature type="region of interest" description="Disordered" evidence="1">
    <location>
        <begin position="91"/>
        <end position="198"/>
    </location>
</feature>
<dbReference type="Pfam" id="PF00855">
    <property type="entry name" value="PWWP"/>
    <property type="match status" value="1"/>
</dbReference>
<sequence>MVKLVKKFVVGDKVFAKVRGYPPWPAKIRKVPESNKKNGKYEVYFYGTGEKGECTLDRIYDYHENKDKYGKPSKAKKFLEGMQELEQDIDKVEEKTPTITETKEAVADESDHENNQTTTEPSAGVQLDSDVESTLVIDESDKKKSLKRKSILNSSNSTETPETKKKRGRGKALTTPVTEAGNESQGEETPGKEVVSRSGRKIKPKRFADFSADDEYDLDTIGRGRAKVKHDEHNENVSTQANAKKRMSIEKDDKKLIINENLNQSEKVKRLRTESQLVELNNQIKSYLSLEQADTEKCLRAMDDVLGLTIDSLMLKKHSNVVETVKRLRRYIGNLSEWSLSEEAVKNFKQKAQQIREKAEEMYNKFKVLFIIPDDQSFWQTFSEQVTQFKEVTKNMPEPTIFGLLVDPTNPESANANDVLSGDEGVTQNDVAKGDLSTDETSSPTSK</sequence>
<dbReference type="SMART" id="SM00293">
    <property type="entry name" value="PWWP"/>
    <property type="match status" value="1"/>
</dbReference>
<dbReference type="InterPro" id="IPR021567">
    <property type="entry name" value="LEDGF_IBD"/>
</dbReference>
<dbReference type="CDD" id="cd05834">
    <property type="entry name" value="PWWP_HRP"/>
    <property type="match status" value="1"/>
</dbReference>
<name>A0A8J5R073_9HYME</name>
<feature type="region of interest" description="Disordered" evidence="1">
    <location>
        <begin position="227"/>
        <end position="246"/>
    </location>
</feature>
<evidence type="ECO:0000313" key="3">
    <source>
        <dbReference type="EMBL" id="KAG8042386.1"/>
    </source>
</evidence>
<dbReference type="PROSITE" id="PS50812">
    <property type="entry name" value="PWWP"/>
    <property type="match status" value="1"/>
</dbReference>
<gene>
    <name evidence="3" type="ORF">G9C98_005020</name>
</gene>
<dbReference type="InterPro" id="IPR000313">
    <property type="entry name" value="PWWP_dom"/>
</dbReference>
<evidence type="ECO:0000313" key="4">
    <source>
        <dbReference type="Proteomes" id="UP000729913"/>
    </source>
</evidence>
<dbReference type="EMBL" id="JAAOIC020000002">
    <property type="protein sequence ID" value="KAG8042386.1"/>
    <property type="molecule type" value="Genomic_DNA"/>
</dbReference>